<keyword evidence="3" id="KW-1185">Reference proteome</keyword>
<feature type="non-terminal residue" evidence="2">
    <location>
        <position position="1"/>
    </location>
</feature>
<feature type="region of interest" description="Disordered" evidence="1">
    <location>
        <begin position="211"/>
        <end position="325"/>
    </location>
</feature>
<comment type="caution">
    <text evidence="2">The sequence shown here is derived from an EMBL/GenBank/DDBJ whole genome shotgun (WGS) entry which is preliminary data.</text>
</comment>
<accession>A0ABN7UNB5</accession>
<evidence type="ECO:0000313" key="3">
    <source>
        <dbReference type="Proteomes" id="UP000789901"/>
    </source>
</evidence>
<proteinExistence type="predicted"/>
<reference evidence="2 3" key="1">
    <citation type="submission" date="2021-06" db="EMBL/GenBank/DDBJ databases">
        <authorList>
            <person name="Kallberg Y."/>
            <person name="Tangrot J."/>
            <person name="Rosling A."/>
        </authorList>
    </citation>
    <scope>NUCLEOTIDE SEQUENCE [LARGE SCALE GENOMIC DNA]</scope>
    <source>
        <strain evidence="2 3">120-4 pot B 10/14</strain>
    </source>
</reference>
<protein>
    <submittedName>
        <fullName evidence="2">33091_t:CDS:1</fullName>
    </submittedName>
</protein>
<feature type="compositionally biased region" description="Basic and acidic residues" evidence="1">
    <location>
        <begin position="358"/>
        <end position="376"/>
    </location>
</feature>
<organism evidence="2 3">
    <name type="scientific">Gigaspora margarita</name>
    <dbReference type="NCBI Taxonomy" id="4874"/>
    <lineage>
        <taxon>Eukaryota</taxon>
        <taxon>Fungi</taxon>
        <taxon>Fungi incertae sedis</taxon>
        <taxon>Mucoromycota</taxon>
        <taxon>Glomeromycotina</taxon>
        <taxon>Glomeromycetes</taxon>
        <taxon>Diversisporales</taxon>
        <taxon>Gigasporaceae</taxon>
        <taxon>Gigaspora</taxon>
    </lineage>
</organism>
<evidence type="ECO:0000256" key="1">
    <source>
        <dbReference type="SAM" id="MobiDB-lite"/>
    </source>
</evidence>
<feature type="compositionally biased region" description="Acidic residues" evidence="1">
    <location>
        <begin position="306"/>
        <end position="318"/>
    </location>
</feature>
<feature type="region of interest" description="Disordered" evidence="1">
    <location>
        <begin position="440"/>
        <end position="459"/>
    </location>
</feature>
<feature type="region of interest" description="Disordered" evidence="1">
    <location>
        <begin position="350"/>
        <end position="376"/>
    </location>
</feature>
<name>A0ABN7UNB5_GIGMA</name>
<evidence type="ECO:0000313" key="2">
    <source>
        <dbReference type="EMBL" id="CAG8635891.1"/>
    </source>
</evidence>
<dbReference type="EMBL" id="CAJVQB010004442">
    <property type="protein sequence ID" value="CAG8635891.1"/>
    <property type="molecule type" value="Genomic_DNA"/>
</dbReference>
<gene>
    <name evidence="2" type="ORF">GMARGA_LOCUS8581</name>
</gene>
<sequence length="459" mass="52283">IPFQTFDTATENKIMELWETIHLIDENISPQDHTTESIMKRPRLKEFMEHCCQVRHYFFTIKKCGNESCMTCLPLRCTREEFEQLHCIPDPVPGDDFHYKSFEQLYGTTTTEEYRPSLKDAKLRTTKSGKIKTTMKYTMPFSPSSIHAKNVGITVTCVKCEKPRLLFSAKKLLLKECEMLESFLDTILYTCGMSFHNTCDLASTKLINSPEVDNQDNQESDHQQSNNQQSDDLRCDDQQSNDQQSDDQKTTTSKATISKATTSKATTSKATTSKATTSKATTNQATTNKATMTISRQSDFRQSDDQQSDDQQSDDQQSDDQQKDYLQSDYQQSDDQMSDELQSADEDIIIGSSGPIERSADKRPNETKVRSKRESTKDPIYKLFQRVFVNDFWSCASPIEKPYYSAGIFPVVCFLCGSKNVTKPTNNERPLCAGCGGKNKKLPKKQYKWRPKVSKGKTK</sequence>
<dbReference type="Proteomes" id="UP000789901">
    <property type="component" value="Unassembled WGS sequence"/>
</dbReference>
<feature type="compositionally biased region" description="Low complexity" evidence="1">
    <location>
        <begin position="250"/>
        <end position="297"/>
    </location>
</feature>